<dbReference type="InterPro" id="IPR036390">
    <property type="entry name" value="WH_DNA-bd_sf"/>
</dbReference>
<keyword evidence="4" id="KW-1185">Reference proteome</keyword>
<protein>
    <submittedName>
        <fullName evidence="3">Winged helix-turn-helix domain-containing protein</fullName>
    </submittedName>
</protein>
<dbReference type="InterPro" id="IPR001845">
    <property type="entry name" value="HTH_ArsR_DNA-bd_dom"/>
</dbReference>
<reference evidence="4" key="1">
    <citation type="journal article" date="2019" name="Int. J. Syst. Evol. Microbiol.">
        <title>The Global Catalogue of Microorganisms (GCM) 10K type strain sequencing project: providing services to taxonomists for standard genome sequencing and annotation.</title>
        <authorList>
            <consortium name="The Broad Institute Genomics Platform"/>
            <consortium name="The Broad Institute Genome Sequencing Center for Infectious Disease"/>
            <person name="Wu L."/>
            <person name="Ma J."/>
        </authorList>
    </citation>
    <scope>NUCLEOTIDE SEQUENCE [LARGE SCALE GENOMIC DNA]</scope>
    <source>
        <strain evidence="4">CGMCC 4.1469</strain>
    </source>
</reference>
<dbReference type="InterPro" id="IPR036388">
    <property type="entry name" value="WH-like_DNA-bd_sf"/>
</dbReference>
<evidence type="ECO:0000313" key="3">
    <source>
        <dbReference type="EMBL" id="MFC5885335.1"/>
    </source>
</evidence>
<dbReference type="InterPro" id="IPR011991">
    <property type="entry name" value="ArsR-like_HTH"/>
</dbReference>
<dbReference type="SMART" id="SM00418">
    <property type="entry name" value="HTH_ARSR"/>
    <property type="match status" value="1"/>
</dbReference>
<evidence type="ECO:0000256" key="1">
    <source>
        <dbReference type="SAM" id="MobiDB-lite"/>
    </source>
</evidence>
<feature type="compositionally biased region" description="Basic and acidic residues" evidence="1">
    <location>
        <begin position="16"/>
        <end position="39"/>
    </location>
</feature>
<organism evidence="3 4">
    <name type="scientific">Kitasatospora aburaviensis</name>
    <dbReference type="NCBI Taxonomy" id="67265"/>
    <lineage>
        <taxon>Bacteria</taxon>
        <taxon>Bacillati</taxon>
        <taxon>Actinomycetota</taxon>
        <taxon>Actinomycetes</taxon>
        <taxon>Kitasatosporales</taxon>
        <taxon>Streptomycetaceae</taxon>
        <taxon>Kitasatospora</taxon>
    </lineage>
</organism>
<dbReference type="EMBL" id="JBHSOD010000009">
    <property type="protein sequence ID" value="MFC5885335.1"/>
    <property type="molecule type" value="Genomic_DNA"/>
</dbReference>
<dbReference type="Gene3D" id="1.10.10.10">
    <property type="entry name" value="Winged helix-like DNA-binding domain superfamily/Winged helix DNA-binding domain"/>
    <property type="match status" value="1"/>
</dbReference>
<sequence>MAENAEQQAGTAGEGGRPDGRVDGRPDGRTPERLPERRVDDVATLKALADPLRLAILGALGSARSQPGPGGGSLTAKELAAALAEPQTKLYRHIKQLEKAGLIRVAGTRLVSGIVESRYAVAHDSVRLSSEIFSAGSPARSEAHDAMLAAVDRVRGDFHAKAASGRLDPSAPRDGSAGPPSLFAHSELRISQDRLVRLRSRLAEVFDELFTEVRNGPQEEAEDAVDVTVLTLLYGVRPERPARADSHPATDS</sequence>
<comment type="caution">
    <text evidence="3">The sequence shown here is derived from an EMBL/GenBank/DDBJ whole genome shotgun (WGS) entry which is preliminary data.</text>
</comment>
<feature type="domain" description="HTH arsR-type" evidence="2">
    <location>
        <begin position="43"/>
        <end position="124"/>
    </location>
</feature>
<proteinExistence type="predicted"/>
<dbReference type="RefSeq" id="WP_313764250.1">
    <property type="nucleotide sequence ID" value="NZ_BAAAVH010000121.1"/>
</dbReference>
<dbReference type="Proteomes" id="UP001596067">
    <property type="component" value="Unassembled WGS sequence"/>
</dbReference>
<feature type="compositionally biased region" description="Low complexity" evidence="1">
    <location>
        <begin position="1"/>
        <end position="11"/>
    </location>
</feature>
<dbReference type="CDD" id="cd00090">
    <property type="entry name" value="HTH_ARSR"/>
    <property type="match status" value="1"/>
</dbReference>
<dbReference type="Pfam" id="PF12840">
    <property type="entry name" value="HTH_20"/>
    <property type="match status" value="1"/>
</dbReference>
<feature type="region of interest" description="Disordered" evidence="1">
    <location>
        <begin position="163"/>
        <end position="183"/>
    </location>
</feature>
<evidence type="ECO:0000259" key="2">
    <source>
        <dbReference type="SMART" id="SM00418"/>
    </source>
</evidence>
<accession>A0ABW1EU02</accession>
<dbReference type="SUPFAM" id="SSF46785">
    <property type="entry name" value="Winged helix' DNA-binding domain"/>
    <property type="match status" value="1"/>
</dbReference>
<feature type="region of interest" description="Disordered" evidence="1">
    <location>
        <begin position="1"/>
        <end position="39"/>
    </location>
</feature>
<gene>
    <name evidence="3" type="ORF">ACFP0N_10150</name>
</gene>
<name>A0ABW1EU02_9ACTN</name>
<evidence type="ECO:0000313" key="4">
    <source>
        <dbReference type="Proteomes" id="UP001596067"/>
    </source>
</evidence>